<keyword evidence="4" id="KW-1185">Reference proteome</keyword>
<dbReference type="AlphaFoldDB" id="A0A2D2AX83"/>
<dbReference type="Pfam" id="PF17765">
    <property type="entry name" value="MLTR_LBD"/>
    <property type="match status" value="1"/>
</dbReference>
<evidence type="ECO:0000259" key="2">
    <source>
        <dbReference type="Pfam" id="PF17765"/>
    </source>
</evidence>
<gene>
    <name evidence="3" type="ORF">CSW64_09080</name>
</gene>
<dbReference type="InterPro" id="IPR041413">
    <property type="entry name" value="MLTR_LBD"/>
</dbReference>
<dbReference type="Gene3D" id="3.30.450.180">
    <property type="match status" value="1"/>
</dbReference>
<dbReference type="EMBL" id="CP024201">
    <property type="protein sequence ID" value="ATQ42547.1"/>
    <property type="molecule type" value="Genomic_DNA"/>
</dbReference>
<feature type="region of interest" description="Disordered" evidence="1">
    <location>
        <begin position="1"/>
        <end position="31"/>
    </location>
</feature>
<accession>A0A2D2AX83</accession>
<protein>
    <submittedName>
        <fullName evidence="3">Transcriptional regulator</fullName>
    </submittedName>
</protein>
<dbReference type="OrthoDB" id="9785973at2"/>
<dbReference type="KEGG" id="cmb:CSW64_09080"/>
<sequence>MNAVSNSAPAASPPPDDAFVPRPLPRSDLSAPEMGEARRALTLLLTRAEPWPAVVVDRLWNVVAANDAARRLYGLMLGEARLARPLNHMKMYLAPDELKRFVVNWPAVARSLLERARARALAAPEDDALQALVAELAGYPDIAALADDDRIPPGALCEIRFASQNREIGLISTSAAFVAPLDETLRELRIETFLPSDDESDDILRAMAGWSA</sequence>
<evidence type="ECO:0000313" key="4">
    <source>
        <dbReference type="Proteomes" id="UP000228945"/>
    </source>
</evidence>
<proteinExistence type="predicted"/>
<dbReference type="RefSeq" id="WP_099621803.1">
    <property type="nucleotide sequence ID" value="NZ_CP024201.1"/>
</dbReference>
<organism evidence="3 4">
    <name type="scientific">Caulobacter mirabilis</name>
    <dbReference type="NCBI Taxonomy" id="69666"/>
    <lineage>
        <taxon>Bacteria</taxon>
        <taxon>Pseudomonadati</taxon>
        <taxon>Pseudomonadota</taxon>
        <taxon>Alphaproteobacteria</taxon>
        <taxon>Caulobacterales</taxon>
        <taxon>Caulobacteraceae</taxon>
        <taxon>Caulobacter</taxon>
    </lineage>
</organism>
<evidence type="ECO:0000256" key="1">
    <source>
        <dbReference type="SAM" id="MobiDB-lite"/>
    </source>
</evidence>
<reference evidence="3 4" key="1">
    <citation type="submission" date="2017-10" db="EMBL/GenBank/DDBJ databases">
        <title>Genome sequence of Caulobacter mirabilis FWC38.</title>
        <authorList>
            <person name="Fiebig A."/>
            <person name="Crosson S."/>
        </authorList>
    </citation>
    <scope>NUCLEOTIDE SEQUENCE [LARGE SCALE GENOMIC DNA]</scope>
    <source>
        <strain evidence="3 4">FWC 38</strain>
    </source>
</reference>
<dbReference type="PANTHER" id="PTHR35010">
    <property type="entry name" value="BLL4672 PROTEIN-RELATED"/>
    <property type="match status" value="1"/>
</dbReference>
<feature type="compositionally biased region" description="Low complexity" evidence="1">
    <location>
        <begin position="1"/>
        <end position="10"/>
    </location>
</feature>
<evidence type="ECO:0000313" key="3">
    <source>
        <dbReference type="EMBL" id="ATQ42547.1"/>
    </source>
</evidence>
<name>A0A2D2AX83_9CAUL</name>
<dbReference type="Proteomes" id="UP000228945">
    <property type="component" value="Chromosome"/>
</dbReference>
<feature type="domain" description="MmyB-like transcription regulator ligand binding" evidence="2">
    <location>
        <begin position="38"/>
        <end position="206"/>
    </location>
</feature>